<name>A0AAN8DNG7_CHAGU</name>
<dbReference type="EMBL" id="JAURVH010001521">
    <property type="protein sequence ID" value="KAK5923250.1"/>
    <property type="molecule type" value="Genomic_DNA"/>
</dbReference>
<reference evidence="1 2" key="1">
    <citation type="journal article" date="2023" name="Mol. Biol. Evol.">
        <title>Genomics of Secondarily Temperate Adaptation in the Only Non-Antarctic Icefish.</title>
        <authorList>
            <person name="Rivera-Colon A.G."/>
            <person name="Rayamajhi N."/>
            <person name="Minhas B.F."/>
            <person name="Madrigal G."/>
            <person name="Bilyk K.T."/>
            <person name="Yoon V."/>
            <person name="Hune M."/>
            <person name="Gregory S."/>
            <person name="Cheng C.H.C."/>
            <person name="Catchen J.M."/>
        </authorList>
    </citation>
    <scope>NUCLEOTIDE SEQUENCE [LARGE SCALE GENOMIC DNA]</scope>
    <source>
        <tissue evidence="1">White muscle</tissue>
    </source>
</reference>
<evidence type="ECO:0000313" key="2">
    <source>
        <dbReference type="Proteomes" id="UP001331515"/>
    </source>
</evidence>
<keyword evidence="2" id="KW-1185">Reference proteome</keyword>
<evidence type="ECO:0000313" key="1">
    <source>
        <dbReference type="EMBL" id="KAK5923250.1"/>
    </source>
</evidence>
<dbReference type="Proteomes" id="UP001331515">
    <property type="component" value="Unassembled WGS sequence"/>
</dbReference>
<gene>
    <name evidence="1" type="ORF">CgunFtcFv8_000238</name>
</gene>
<comment type="caution">
    <text evidence="1">The sequence shown here is derived from an EMBL/GenBank/DDBJ whole genome shotgun (WGS) entry which is preliminary data.</text>
</comment>
<organism evidence="1 2">
    <name type="scientific">Champsocephalus gunnari</name>
    <name type="common">Mackerel icefish</name>
    <dbReference type="NCBI Taxonomy" id="52237"/>
    <lineage>
        <taxon>Eukaryota</taxon>
        <taxon>Metazoa</taxon>
        <taxon>Chordata</taxon>
        <taxon>Craniata</taxon>
        <taxon>Vertebrata</taxon>
        <taxon>Euteleostomi</taxon>
        <taxon>Actinopterygii</taxon>
        <taxon>Neopterygii</taxon>
        <taxon>Teleostei</taxon>
        <taxon>Neoteleostei</taxon>
        <taxon>Acanthomorphata</taxon>
        <taxon>Eupercaria</taxon>
        <taxon>Perciformes</taxon>
        <taxon>Notothenioidei</taxon>
        <taxon>Channichthyidae</taxon>
        <taxon>Champsocephalus</taxon>
    </lineage>
</organism>
<accession>A0AAN8DNG7</accession>
<proteinExistence type="predicted"/>
<protein>
    <submittedName>
        <fullName evidence="1">Uncharacterized protein</fullName>
    </submittedName>
</protein>
<sequence length="90" mass="9622">MGTGLCRSGQALMVTLEYQHPSYHAFTAGELLLLNTYSVGLCYSQSRTDTAFKPFLVQACGGDTPGPGVREGVRAQSGLAGREGRTQRLI</sequence>
<dbReference type="AlphaFoldDB" id="A0AAN8DNG7"/>